<dbReference type="GO" id="GO:0003677">
    <property type="term" value="F:DNA binding"/>
    <property type="evidence" value="ECO:0007669"/>
    <property type="project" value="UniProtKB-KW"/>
</dbReference>
<dbReference type="InterPro" id="IPR004875">
    <property type="entry name" value="DDE_SF_endonuclease_dom"/>
</dbReference>
<protein>
    <recommendedName>
        <fullName evidence="2">HTH CENPB-type domain-containing protein</fullName>
    </recommendedName>
</protein>
<comment type="caution">
    <text evidence="3">The sequence shown here is derived from an EMBL/GenBank/DDBJ whole genome shotgun (WGS) entry which is preliminary data.</text>
</comment>
<dbReference type="SMART" id="SM00674">
    <property type="entry name" value="CENPB"/>
    <property type="match status" value="1"/>
</dbReference>
<sequence length="436" mass="49859">MVSLDEDGMSNGKIVSQVVNAKEKFLREMKSATPINTKMILNVDVEQVLVVWVEDQNRHYIPVSQNLIQGEVLSLHSRKPDRGEEAAEGKFEGGRSWLFRRSYIFHVNKTAFSWRKVPSSAFVAREEELMPDFKVFKDRLTLLLGATAVDDFHLKIIFVLYSPNSRVLKNYAKATLPVFHKWWGDLLLRKKKKKSFQSSPAHGQWSPGHPRALMEMYSEIFAVFMRANTTTILRSMNQGVILNFKSYYLRNMFYKGIAAINSDSSYGSKQIKQITFWKEFTILYAMKNICDSWEEVKISILTGVWKKSVPTLSDDIEGFKISVEEITSNPEATNELLRSSDETLMNERLYYTNLVDKMAAGFERIDSKCGSSTVGERLSHSIACYRGTVKGRLNYCKHSSLQQPPPDQLAAISIKASPSTREDYRSLKAQMMLSNF</sequence>
<dbReference type="InterPro" id="IPR006600">
    <property type="entry name" value="HTH_CenpB_DNA-bd_dom"/>
</dbReference>
<accession>A0A5N3WZ06</accession>
<organism evidence="3 4">
    <name type="scientific">Muntiacus muntjak</name>
    <name type="common">Barking deer</name>
    <name type="synonym">Indian muntjac</name>
    <dbReference type="NCBI Taxonomy" id="9888"/>
    <lineage>
        <taxon>Eukaryota</taxon>
        <taxon>Metazoa</taxon>
        <taxon>Chordata</taxon>
        <taxon>Craniata</taxon>
        <taxon>Vertebrata</taxon>
        <taxon>Euteleostomi</taxon>
        <taxon>Mammalia</taxon>
        <taxon>Eutheria</taxon>
        <taxon>Laurasiatheria</taxon>
        <taxon>Artiodactyla</taxon>
        <taxon>Ruminantia</taxon>
        <taxon>Pecora</taxon>
        <taxon>Cervidae</taxon>
        <taxon>Muntiacinae</taxon>
        <taxon>Muntiacus</taxon>
    </lineage>
</organism>
<dbReference type="Pfam" id="PF03184">
    <property type="entry name" value="DDE_1"/>
    <property type="match status" value="1"/>
</dbReference>
<dbReference type="Proteomes" id="UP000326458">
    <property type="component" value="Unassembled WGS sequence"/>
</dbReference>
<dbReference type="InterPro" id="IPR050863">
    <property type="entry name" value="CenT-Element_Derived"/>
</dbReference>
<dbReference type="AlphaFoldDB" id="A0A5N3WZ06"/>
<gene>
    <name evidence="3" type="ORF">FD754_010800</name>
</gene>
<evidence type="ECO:0000313" key="3">
    <source>
        <dbReference type="EMBL" id="KAB0366644.1"/>
    </source>
</evidence>
<evidence type="ECO:0000259" key="2">
    <source>
        <dbReference type="SMART" id="SM00674"/>
    </source>
</evidence>
<dbReference type="EMBL" id="VCEA01000001">
    <property type="protein sequence ID" value="KAB0366644.1"/>
    <property type="molecule type" value="Genomic_DNA"/>
</dbReference>
<keyword evidence="4" id="KW-1185">Reference proteome</keyword>
<dbReference type="PANTHER" id="PTHR19303">
    <property type="entry name" value="TRANSPOSON"/>
    <property type="match status" value="1"/>
</dbReference>
<evidence type="ECO:0000256" key="1">
    <source>
        <dbReference type="ARBA" id="ARBA00023125"/>
    </source>
</evidence>
<dbReference type="GO" id="GO:0005634">
    <property type="term" value="C:nucleus"/>
    <property type="evidence" value="ECO:0007669"/>
    <property type="project" value="TreeGrafter"/>
</dbReference>
<reference evidence="3 4" key="1">
    <citation type="submission" date="2019-06" db="EMBL/GenBank/DDBJ databases">
        <title>Discovery of a novel chromosome fission-fusion reversal in muntjac.</title>
        <authorList>
            <person name="Mudd A.B."/>
            <person name="Bredeson J.V."/>
            <person name="Baum R."/>
            <person name="Hockemeyer D."/>
            <person name="Rokhsar D.S."/>
        </authorList>
    </citation>
    <scope>NUCLEOTIDE SEQUENCE [LARGE SCALE GENOMIC DNA]</scope>
    <source>
        <strain evidence="3">UTSW_UCB_Mm</strain>
        <tissue evidence="3">Fibroblast cell line</tissue>
    </source>
</reference>
<name>A0A5N3WZ06_MUNMU</name>
<feature type="domain" description="HTH CENPB-type" evidence="2">
    <location>
        <begin position="39"/>
        <end position="109"/>
    </location>
</feature>
<keyword evidence="1" id="KW-0238">DNA-binding</keyword>
<dbReference type="PANTHER" id="PTHR19303:SF26">
    <property type="entry name" value="TIGGER TRANSPOSABLE ELEMENT-DERIVED PROTEIN 1"/>
    <property type="match status" value="1"/>
</dbReference>
<proteinExistence type="predicted"/>
<evidence type="ECO:0000313" key="4">
    <source>
        <dbReference type="Proteomes" id="UP000326458"/>
    </source>
</evidence>